<feature type="region of interest" description="Disordered" evidence="1">
    <location>
        <begin position="131"/>
        <end position="183"/>
    </location>
</feature>
<protein>
    <recommendedName>
        <fullName evidence="5">Cell wall protein</fullName>
    </recommendedName>
</protein>
<dbReference type="AlphaFoldDB" id="A0AA91Q534"/>
<feature type="chain" id="PRO_5041714129" description="Cell wall protein" evidence="2">
    <location>
        <begin position="17"/>
        <end position="249"/>
    </location>
</feature>
<accession>A0AA91Q534</accession>
<feature type="signal peptide" evidence="2">
    <location>
        <begin position="1"/>
        <end position="16"/>
    </location>
</feature>
<evidence type="ECO:0000256" key="2">
    <source>
        <dbReference type="SAM" id="SignalP"/>
    </source>
</evidence>
<dbReference type="Proteomes" id="UP000195602">
    <property type="component" value="Unassembled WGS sequence"/>
</dbReference>
<evidence type="ECO:0000256" key="1">
    <source>
        <dbReference type="SAM" id="MobiDB-lite"/>
    </source>
</evidence>
<dbReference type="KEGG" id="clus:A9F13_01g08866"/>
<dbReference type="EMBL" id="LYUB02000001">
    <property type="protein sequence ID" value="OVF11379.1"/>
    <property type="molecule type" value="Genomic_DNA"/>
</dbReference>
<evidence type="ECO:0008006" key="5">
    <source>
        <dbReference type="Google" id="ProtNLM"/>
    </source>
</evidence>
<sequence length="249" mass="24675">MFQLATLLSLAAFVVADQTFQLTAVGNNINSPVQLDGNRLVLNQGGPLTLHLQEPDGYLSVEGQSGDVYLTSTPKDGIVLKSKADASSAWGLVDGHLRLNAAGINKLYACPDGDNKYYINGVVCPNGGEEVQLNSGAPQDAPASSAAPETSAAPSSAAPSSAAPSSAPESSAPVSSAPAPSAAPVSSSAAYGNATVTNVESTLVTVTSCSDHHCTAAPSSAAPEVSSVNGGAQAKIAAGAFIAAGALLL</sequence>
<proteinExistence type="predicted"/>
<comment type="caution">
    <text evidence="3">The sequence shown here is derived from an EMBL/GenBank/DDBJ whole genome shotgun (WGS) entry which is preliminary data.</text>
</comment>
<feature type="compositionally biased region" description="Low complexity" evidence="1">
    <location>
        <begin position="135"/>
        <end position="183"/>
    </location>
</feature>
<gene>
    <name evidence="3" type="ORF">A9F13_01g08866</name>
</gene>
<evidence type="ECO:0000313" key="4">
    <source>
        <dbReference type="Proteomes" id="UP000195602"/>
    </source>
</evidence>
<organism evidence="3 4">
    <name type="scientific">Clavispora lusitaniae</name>
    <name type="common">Candida lusitaniae</name>
    <dbReference type="NCBI Taxonomy" id="36911"/>
    <lineage>
        <taxon>Eukaryota</taxon>
        <taxon>Fungi</taxon>
        <taxon>Dikarya</taxon>
        <taxon>Ascomycota</taxon>
        <taxon>Saccharomycotina</taxon>
        <taxon>Pichiomycetes</taxon>
        <taxon>Metschnikowiaceae</taxon>
        <taxon>Clavispora</taxon>
    </lineage>
</organism>
<keyword evidence="2" id="KW-0732">Signal</keyword>
<name>A0AA91Q534_CLALS</name>
<reference evidence="3 4" key="1">
    <citation type="submission" date="2017-04" db="EMBL/GenBank/DDBJ databases">
        <title>Draft genome of the yeast Clavispora lusitaniae type strain CBS 6936.</title>
        <authorList>
            <person name="Durrens P."/>
            <person name="Klopp C."/>
            <person name="Biteau N."/>
            <person name="Fitton-Ouhabi V."/>
            <person name="Dementhon K."/>
            <person name="Accoceberry I."/>
            <person name="Sherman D.J."/>
            <person name="Noel T."/>
        </authorList>
    </citation>
    <scope>NUCLEOTIDE SEQUENCE [LARGE SCALE GENOMIC DNA]</scope>
    <source>
        <strain evidence="3 4">CBS 6936</strain>
    </source>
</reference>
<evidence type="ECO:0000313" key="3">
    <source>
        <dbReference type="EMBL" id="OVF11379.1"/>
    </source>
</evidence>